<dbReference type="RefSeq" id="WP_386096821.1">
    <property type="nucleotide sequence ID" value="NZ_JBHUOZ010000001.1"/>
</dbReference>
<dbReference type="CDD" id="cd00590">
    <property type="entry name" value="RRM_SF"/>
    <property type="match status" value="1"/>
</dbReference>
<feature type="binding site" evidence="6">
    <location>
        <position position="123"/>
    </location>
    <ligand>
        <name>S-adenosyl-L-methionine</name>
        <dbReference type="ChEBI" id="CHEBI:59789"/>
    </ligand>
</feature>
<comment type="catalytic activity">
    <reaction evidence="6">
        <text>cytidine(1402) in 16S rRNA + S-adenosyl-L-methionine = N(4)-methylcytidine(1402) in 16S rRNA + S-adenosyl-L-homocysteine + H(+)</text>
        <dbReference type="Rhea" id="RHEA:42928"/>
        <dbReference type="Rhea" id="RHEA-COMP:10286"/>
        <dbReference type="Rhea" id="RHEA-COMP:10287"/>
        <dbReference type="ChEBI" id="CHEBI:15378"/>
        <dbReference type="ChEBI" id="CHEBI:57856"/>
        <dbReference type="ChEBI" id="CHEBI:59789"/>
        <dbReference type="ChEBI" id="CHEBI:74506"/>
        <dbReference type="ChEBI" id="CHEBI:82748"/>
        <dbReference type="EC" id="2.1.1.199"/>
    </reaction>
</comment>
<accession>A0ABW6A5J2</accession>
<evidence type="ECO:0000256" key="2">
    <source>
        <dbReference type="ARBA" id="ARBA00022552"/>
    </source>
</evidence>
<sequence length="320" mass="36049">MAKKKQQPGTDAPETGQDLAGSDYHIPVLLHETISGLNIKPGGIYVDCTFGGGGHSKVILSHLNEQGKLIAFDQDEDAKQNIPDDDRVIFVPHNFRHLYRFLRLHNITQVDGIMADLGVSSHQFDEGDRGFSTRFNANLDMRMDRRQTTTAFDIVNTYSEQQLHKLFEQYGEVTNAKTLARSIVQMRSTVSMQTIDGFKNALRELVKGNPKKYFAQVFQALRMEVNDETGALKEMLSQTPPLLKPGGRLAIISFHSIEDRIVKNFFRRGSFDEPEDNPFTNNPTVSELIIITKKPVMASDSEAKLNPRSRSAKLRVAEKK</sequence>
<keyword evidence="5 6" id="KW-0949">S-adenosyl-L-methionine</keyword>
<evidence type="ECO:0000256" key="5">
    <source>
        <dbReference type="ARBA" id="ARBA00022691"/>
    </source>
</evidence>
<dbReference type="HAMAP" id="MF_01007">
    <property type="entry name" value="16SrRNA_methyltr_H"/>
    <property type="match status" value="1"/>
</dbReference>
<evidence type="ECO:0000256" key="1">
    <source>
        <dbReference type="ARBA" id="ARBA00010396"/>
    </source>
</evidence>
<gene>
    <name evidence="6 8" type="primary">rsmH</name>
    <name evidence="8" type="ORF">ACFS6H_07460</name>
</gene>
<keyword evidence="4 6" id="KW-0808">Transferase</keyword>
<evidence type="ECO:0000256" key="6">
    <source>
        <dbReference type="HAMAP-Rule" id="MF_01007"/>
    </source>
</evidence>
<comment type="function">
    <text evidence="6">Specifically methylates the N4 position of cytidine in position 1402 (C1402) of 16S rRNA.</text>
</comment>
<name>A0ABW6A5J2_9BACT</name>
<dbReference type="Pfam" id="PF01795">
    <property type="entry name" value="Methyltransf_5"/>
    <property type="match status" value="1"/>
</dbReference>
<dbReference type="GO" id="GO:0032259">
    <property type="term" value="P:methylation"/>
    <property type="evidence" value="ECO:0007669"/>
    <property type="project" value="UniProtKB-KW"/>
</dbReference>
<dbReference type="SUPFAM" id="SSF53335">
    <property type="entry name" value="S-adenosyl-L-methionine-dependent methyltransferases"/>
    <property type="match status" value="1"/>
</dbReference>
<keyword evidence="3 6" id="KW-0489">Methyltransferase</keyword>
<dbReference type="InterPro" id="IPR023397">
    <property type="entry name" value="SAM-dep_MeTrfase_MraW_recog"/>
</dbReference>
<evidence type="ECO:0000256" key="7">
    <source>
        <dbReference type="SAM" id="MobiDB-lite"/>
    </source>
</evidence>
<feature type="binding site" evidence="6">
    <location>
        <position position="73"/>
    </location>
    <ligand>
        <name>S-adenosyl-L-methionine</name>
        <dbReference type="ChEBI" id="CHEBI:59789"/>
    </ligand>
</feature>
<comment type="caution">
    <text evidence="8">The sequence shown here is derived from an EMBL/GenBank/DDBJ whole genome shotgun (WGS) entry which is preliminary data.</text>
</comment>
<comment type="subcellular location">
    <subcellularLocation>
        <location evidence="6">Cytoplasm</location>
    </subcellularLocation>
</comment>
<keyword evidence="6" id="KW-0963">Cytoplasm</keyword>
<feature type="region of interest" description="Disordered" evidence="7">
    <location>
        <begin position="300"/>
        <end position="320"/>
    </location>
</feature>
<feature type="binding site" evidence="6">
    <location>
        <position position="116"/>
    </location>
    <ligand>
        <name>S-adenosyl-L-methionine</name>
        <dbReference type="ChEBI" id="CHEBI:59789"/>
    </ligand>
</feature>
<dbReference type="SUPFAM" id="SSF81799">
    <property type="entry name" value="Putative methyltransferase TM0872, insert domain"/>
    <property type="match status" value="1"/>
</dbReference>
<dbReference type="InterPro" id="IPR002903">
    <property type="entry name" value="RsmH"/>
</dbReference>
<dbReference type="Gene3D" id="3.40.50.150">
    <property type="entry name" value="Vaccinia Virus protein VP39"/>
    <property type="match status" value="1"/>
</dbReference>
<dbReference type="PANTHER" id="PTHR11265">
    <property type="entry name" value="S-ADENOSYL-METHYLTRANSFERASE MRAW"/>
    <property type="match status" value="1"/>
</dbReference>
<feature type="binding site" evidence="6">
    <location>
        <begin position="53"/>
        <end position="55"/>
    </location>
    <ligand>
        <name>S-adenosyl-L-methionine</name>
        <dbReference type="ChEBI" id="CHEBI:59789"/>
    </ligand>
</feature>
<dbReference type="GO" id="GO:0008168">
    <property type="term" value="F:methyltransferase activity"/>
    <property type="evidence" value="ECO:0007669"/>
    <property type="project" value="UniProtKB-KW"/>
</dbReference>
<dbReference type="PIRSF" id="PIRSF004486">
    <property type="entry name" value="MraW"/>
    <property type="match status" value="1"/>
</dbReference>
<dbReference type="EC" id="2.1.1.199" evidence="6"/>
<protein>
    <recommendedName>
        <fullName evidence="6">Ribosomal RNA small subunit methyltransferase H</fullName>
        <ecNumber evidence="6">2.1.1.199</ecNumber>
    </recommendedName>
    <alternativeName>
        <fullName evidence="6">16S rRNA m(4)C1402 methyltransferase</fullName>
    </alternativeName>
    <alternativeName>
        <fullName evidence="6">rRNA (cytosine-N(4)-)-methyltransferase RsmH</fullName>
    </alternativeName>
</protein>
<comment type="similarity">
    <text evidence="1 6">Belongs to the methyltransferase superfamily. RsmH family.</text>
</comment>
<reference evidence="9" key="1">
    <citation type="journal article" date="2019" name="Int. J. Syst. Evol. Microbiol.">
        <title>The Global Catalogue of Microorganisms (GCM) 10K type strain sequencing project: providing services to taxonomists for standard genome sequencing and annotation.</title>
        <authorList>
            <consortium name="The Broad Institute Genomics Platform"/>
            <consortium name="The Broad Institute Genome Sequencing Center for Infectious Disease"/>
            <person name="Wu L."/>
            <person name="Ma J."/>
        </authorList>
    </citation>
    <scope>NUCLEOTIDE SEQUENCE [LARGE SCALE GENOMIC DNA]</scope>
    <source>
        <strain evidence="9">KCTC 23299</strain>
    </source>
</reference>
<dbReference type="PANTHER" id="PTHR11265:SF0">
    <property type="entry name" value="12S RRNA N4-METHYLCYTIDINE METHYLTRANSFERASE"/>
    <property type="match status" value="1"/>
</dbReference>
<dbReference type="Proteomes" id="UP001597511">
    <property type="component" value="Unassembled WGS sequence"/>
</dbReference>
<organism evidence="8 9">
    <name type="scientific">Terrimonas rubra</name>
    <dbReference type="NCBI Taxonomy" id="1035890"/>
    <lineage>
        <taxon>Bacteria</taxon>
        <taxon>Pseudomonadati</taxon>
        <taxon>Bacteroidota</taxon>
        <taxon>Chitinophagia</taxon>
        <taxon>Chitinophagales</taxon>
        <taxon>Chitinophagaceae</taxon>
        <taxon>Terrimonas</taxon>
    </lineage>
</organism>
<dbReference type="Gene3D" id="1.10.150.170">
    <property type="entry name" value="Putative methyltransferase TM0872, insert domain"/>
    <property type="match status" value="1"/>
</dbReference>
<proteinExistence type="inferred from homology"/>
<dbReference type="InterPro" id="IPR029063">
    <property type="entry name" value="SAM-dependent_MTases_sf"/>
</dbReference>
<dbReference type="NCBIfam" id="TIGR00006">
    <property type="entry name" value="16S rRNA (cytosine(1402)-N(4))-methyltransferase RsmH"/>
    <property type="match status" value="1"/>
</dbReference>
<keyword evidence="2 6" id="KW-0698">rRNA processing</keyword>
<evidence type="ECO:0000313" key="9">
    <source>
        <dbReference type="Proteomes" id="UP001597511"/>
    </source>
</evidence>
<evidence type="ECO:0000313" key="8">
    <source>
        <dbReference type="EMBL" id="MFD2919536.1"/>
    </source>
</evidence>
<evidence type="ECO:0000256" key="4">
    <source>
        <dbReference type="ARBA" id="ARBA00022679"/>
    </source>
</evidence>
<keyword evidence="9" id="KW-1185">Reference proteome</keyword>
<evidence type="ECO:0000256" key="3">
    <source>
        <dbReference type="ARBA" id="ARBA00022603"/>
    </source>
</evidence>
<feature type="binding site" evidence="6">
    <location>
        <position position="95"/>
    </location>
    <ligand>
        <name>S-adenosyl-L-methionine</name>
        <dbReference type="ChEBI" id="CHEBI:59789"/>
    </ligand>
</feature>
<dbReference type="EMBL" id="JBHUOZ010000001">
    <property type="protein sequence ID" value="MFD2919536.1"/>
    <property type="molecule type" value="Genomic_DNA"/>
</dbReference>